<sequence length="247" mass="26469">MLAHMSQQSTEPQNPESNGSSAGAGAAVADLVTAVKPRLRGWLHLAMFPVAVIGGLVLVLLSEPGTVRTASIVFTVSAALLFGVSAVYHRGTWGPRASTLLKRMDHSNIYLIIAGTYTPFAVTLLPADQARLLLSVIWGGAIAGVLFRVFWVGAPRWLYTALYLALGWAAIFYVGPFWRTGGPLIGSLIAIGGLMYTAGGIIYGVKRPNPWPKWFGFHEIFHAFTLGGFLTHFVAVTLAILGYQAVS</sequence>
<evidence type="ECO:0000256" key="3">
    <source>
        <dbReference type="ARBA" id="ARBA00022989"/>
    </source>
</evidence>
<feature type="transmembrane region" description="Helical" evidence="7">
    <location>
        <begin position="158"/>
        <end position="178"/>
    </location>
</feature>
<evidence type="ECO:0000256" key="6">
    <source>
        <dbReference type="SAM" id="MobiDB-lite"/>
    </source>
</evidence>
<evidence type="ECO:0000256" key="1">
    <source>
        <dbReference type="ARBA" id="ARBA00004141"/>
    </source>
</evidence>
<keyword evidence="5" id="KW-0862">Zinc</keyword>
<organism evidence="8 9">
    <name type="scientific">Humibacillus xanthopallidus</name>
    <dbReference type="NCBI Taxonomy" id="412689"/>
    <lineage>
        <taxon>Bacteria</taxon>
        <taxon>Bacillati</taxon>
        <taxon>Actinomycetota</taxon>
        <taxon>Actinomycetes</taxon>
        <taxon>Micrococcales</taxon>
        <taxon>Intrasporangiaceae</taxon>
        <taxon>Humibacillus</taxon>
    </lineage>
</organism>
<feature type="transmembrane region" description="Helical" evidence="7">
    <location>
        <begin position="132"/>
        <end position="151"/>
    </location>
</feature>
<keyword evidence="2 7" id="KW-0812">Transmembrane</keyword>
<feature type="binding site" evidence="5">
    <location>
        <position position="218"/>
    </location>
    <ligand>
        <name>Zn(2+)</name>
        <dbReference type="ChEBI" id="CHEBI:29105"/>
    </ligand>
</feature>
<accession>A0A543PXY5</accession>
<gene>
    <name evidence="8" type="ORF">FHX52_2101</name>
</gene>
<dbReference type="EMBL" id="VFQF01000001">
    <property type="protein sequence ID" value="TQN48946.1"/>
    <property type="molecule type" value="Genomic_DNA"/>
</dbReference>
<evidence type="ECO:0000313" key="9">
    <source>
        <dbReference type="Proteomes" id="UP000320085"/>
    </source>
</evidence>
<feature type="binding site" evidence="5">
    <location>
        <position position="89"/>
    </location>
    <ligand>
        <name>Zn(2+)</name>
        <dbReference type="ChEBI" id="CHEBI:29105"/>
    </ligand>
</feature>
<dbReference type="Pfam" id="PF03006">
    <property type="entry name" value="HlyIII"/>
    <property type="match status" value="1"/>
</dbReference>
<keyword evidence="5" id="KW-0479">Metal-binding</keyword>
<name>A0A543PXY5_9MICO</name>
<dbReference type="PANTHER" id="PTHR20855">
    <property type="entry name" value="ADIPOR/PROGESTIN RECEPTOR-RELATED"/>
    <property type="match status" value="1"/>
</dbReference>
<keyword evidence="4 7" id="KW-0472">Membrane</keyword>
<evidence type="ECO:0000256" key="7">
    <source>
        <dbReference type="SAM" id="Phobius"/>
    </source>
</evidence>
<keyword evidence="3 7" id="KW-1133">Transmembrane helix</keyword>
<evidence type="ECO:0000256" key="2">
    <source>
        <dbReference type="ARBA" id="ARBA00022692"/>
    </source>
</evidence>
<dbReference type="GO" id="GO:0046872">
    <property type="term" value="F:metal ion binding"/>
    <property type="evidence" value="ECO:0007669"/>
    <property type="project" value="UniProtKB-KW"/>
</dbReference>
<evidence type="ECO:0000256" key="4">
    <source>
        <dbReference type="ARBA" id="ARBA00023136"/>
    </source>
</evidence>
<comment type="subcellular location">
    <subcellularLocation>
        <location evidence="1">Membrane</location>
        <topology evidence="1">Multi-pass membrane protein</topology>
    </subcellularLocation>
</comment>
<reference evidence="8 9" key="1">
    <citation type="submission" date="2019-06" db="EMBL/GenBank/DDBJ databases">
        <title>Sequencing the genomes of 1000 actinobacteria strains.</title>
        <authorList>
            <person name="Klenk H.-P."/>
        </authorList>
    </citation>
    <scope>NUCLEOTIDE SEQUENCE [LARGE SCALE GENOMIC DNA]</scope>
    <source>
        <strain evidence="8 9">DSM 21776</strain>
    </source>
</reference>
<dbReference type="PANTHER" id="PTHR20855:SF3">
    <property type="entry name" value="LD03007P"/>
    <property type="match status" value="1"/>
</dbReference>
<feature type="transmembrane region" description="Helical" evidence="7">
    <location>
        <begin position="109"/>
        <end position="126"/>
    </location>
</feature>
<feature type="transmembrane region" description="Helical" evidence="7">
    <location>
        <begin position="226"/>
        <end position="246"/>
    </location>
</feature>
<feature type="region of interest" description="Disordered" evidence="6">
    <location>
        <begin position="1"/>
        <end position="22"/>
    </location>
</feature>
<dbReference type="GO" id="GO:0016020">
    <property type="term" value="C:membrane"/>
    <property type="evidence" value="ECO:0007669"/>
    <property type="project" value="UniProtKB-SubCell"/>
</dbReference>
<proteinExistence type="predicted"/>
<comment type="caution">
    <text evidence="8">The sequence shown here is derived from an EMBL/GenBank/DDBJ whole genome shotgun (WGS) entry which is preliminary data.</text>
</comment>
<evidence type="ECO:0000256" key="5">
    <source>
        <dbReference type="PIRSR" id="PIRSR604254-1"/>
    </source>
</evidence>
<feature type="transmembrane region" description="Helical" evidence="7">
    <location>
        <begin position="184"/>
        <end position="205"/>
    </location>
</feature>
<dbReference type="AlphaFoldDB" id="A0A543PXY5"/>
<dbReference type="InterPro" id="IPR004254">
    <property type="entry name" value="AdipoR/HlyIII-related"/>
</dbReference>
<feature type="transmembrane region" description="Helical" evidence="7">
    <location>
        <begin position="42"/>
        <end position="61"/>
    </location>
</feature>
<protein>
    <submittedName>
        <fullName evidence="8">Hemolysin III</fullName>
    </submittedName>
</protein>
<evidence type="ECO:0000313" key="8">
    <source>
        <dbReference type="EMBL" id="TQN48946.1"/>
    </source>
</evidence>
<feature type="binding site" evidence="5">
    <location>
        <position position="222"/>
    </location>
    <ligand>
        <name>Zn(2+)</name>
        <dbReference type="ChEBI" id="CHEBI:29105"/>
    </ligand>
</feature>
<feature type="transmembrane region" description="Helical" evidence="7">
    <location>
        <begin position="67"/>
        <end position="88"/>
    </location>
</feature>
<dbReference type="Proteomes" id="UP000320085">
    <property type="component" value="Unassembled WGS sequence"/>
</dbReference>
<feature type="compositionally biased region" description="Polar residues" evidence="6">
    <location>
        <begin position="1"/>
        <end position="16"/>
    </location>
</feature>